<dbReference type="OrthoDB" id="9804559at2"/>
<keyword evidence="7" id="KW-0282">Flagellum</keyword>
<dbReference type="InterPro" id="IPR019776">
    <property type="entry name" value="Flagellar_basal_body_rod_CS"/>
</dbReference>
<dbReference type="KEGG" id="trs:Terro_1846"/>
<accession>I3ZFX0</accession>
<keyword evidence="7" id="KW-0969">Cilium</keyword>
<organism evidence="7 8">
    <name type="scientific">Terriglobus roseus (strain DSM 18391 / NRRL B-41598 / KBS 63)</name>
    <dbReference type="NCBI Taxonomy" id="926566"/>
    <lineage>
        <taxon>Bacteria</taxon>
        <taxon>Pseudomonadati</taxon>
        <taxon>Acidobacteriota</taxon>
        <taxon>Terriglobia</taxon>
        <taxon>Terriglobales</taxon>
        <taxon>Acidobacteriaceae</taxon>
        <taxon>Terriglobus</taxon>
    </lineage>
</organism>
<name>I3ZFX0_TERRK</name>
<evidence type="ECO:0000313" key="7">
    <source>
        <dbReference type="EMBL" id="AFL88138.1"/>
    </source>
</evidence>
<keyword evidence="7" id="KW-0966">Cell projection</keyword>
<proteinExistence type="inferred from homology"/>
<dbReference type="InterPro" id="IPR053967">
    <property type="entry name" value="LlgE_F_G-like_D1"/>
</dbReference>
<dbReference type="Proteomes" id="UP000006056">
    <property type="component" value="Chromosome"/>
</dbReference>
<dbReference type="RefSeq" id="WP_014785707.1">
    <property type="nucleotide sequence ID" value="NC_018014.1"/>
</dbReference>
<evidence type="ECO:0000256" key="4">
    <source>
        <dbReference type="RuleBase" id="RU362116"/>
    </source>
</evidence>
<dbReference type="PANTHER" id="PTHR30435:SF18">
    <property type="entry name" value="FLAGELLAR BASAL-BODY ROD PROTEIN FLGF"/>
    <property type="match status" value="1"/>
</dbReference>
<evidence type="ECO:0000256" key="3">
    <source>
        <dbReference type="ARBA" id="ARBA00023143"/>
    </source>
</evidence>
<dbReference type="EMBL" id="CP003379">
    <property type="protein sequence ID" value="AFL88138.1"/>
    <property type="molecule type" value="Genomic_DNA"/>
</dbReference>
<evidence type="ECO:0000313" key="8">
    <source>
        <dbReference type="Proteomes" id="UP000006056"/>
    </source>
</evidence>
<dbReference type="Pfam" id="PF00460">
    <property type="entry name" value="Flg_bb_rod"/>
    <property type="match status" value="1"/>
</dbReference>
<comment type="subunit">
    <text evidence="4">The basal body constitutes a major portion of the flagellar organelle and consists of five rings (E,L,P,S, and M) mounted on a central rod. The rod consists of about 26 subunits of FlgG in the distal portion, and FlgB, FlgC and FlgF are thought to build up the proximal portion of the rod with about 6 subunits each.</text>
</comment>
<evidence type="ECO:0000259" key="5">
    <source>
        <dbReference type="Pfam" id="PF00460"/>
    </source>
</evidence>
<comment type="similarity">
    <text evidence="2 4">Belongs to the flagella basal body rod proteins family.</text>
</comment>
<comment type="subcellular location">
    <subcellularLocation>
        <location evidence="1 4">Bacterial flagellum basal body</location>
    </subcellularLocation>
</comment>
<evidence type="ECO:0000256" key="1">
    <source>
        <dbReference type="ARBA" id="ARBA00004117"/>
    </source>
</evidence>
<feature type="domain" description="Flagellar basal body rod protein N-terminal" evidence="5">
    <location>
        <begin position="5"/>
        <end position="35"/>
    </location>
</feature>
<dbReference type="PROSITE" id="PS00588">
    <property type="entry name" value="FLAGELLA_BB_ROD"/>
    <property type="match status" value="1"/>
</dbReference>
<dbReference type="SUPFAM" id="SSF117143">
    <property type="entry name" value="Flagellar hook protein flgE"/>
    <property type="match status" value="1"/>
</dbReference>
<dbReference type="GO" id="GO:0071978">
    <property type="term" value="P:bacterial-type flagellum-dependent swarming motility"/>
    <property type="evidence" value="ECO:0007669"/>
    <property type="project" value="TreeGrafter"/>
</dbReference>
<evidence type="ECO:0000259" key="6">
    <source>
        <dbReference type="Pfam" id="PF22692"/>
    </source>
</evidence>
<dbReference type="PANTHER" id="PTHR30435">
    <property type="entry name" value="FLAGELLAR PROTEIN"/>
    <property type="match status" value="1"/>
</dbReference>
<dbReference type="NCBIfam" id="TIGR03506">
    <property type="entry name" value="FlgEFG_subfam"/>
    <property type="match status" value="1"/>
</dbReference>
<reference evidence="7 8" key="1">
    <citation type="submission" date="2012-06" db="EMBL/GenBank/DDBJ databases">
        <title>Complete genome of Terriglobus roseus DSM 18391.</title>
        <authorList>
            <consortium name="US DOE Joint Genome Institute (JGI-PGF)"/>
            <person name="Lucas S."/>
            <person name="Copeland A."/>
            <person name="Lapidus A."/>
            <person name="Glavina del Rio T."/>
            <person name="Dalin E."/>
            <person name="Tice H."/>
            <person name="Bruce D."/>
            <person name="Goodwin L."/>
            <person name="Pitluck S."/>
            <person name="Peters L."/>
            <person name="Mikhailova N."/>
            <person name="Munk A.C.C."/>
            <person name="Kyrpides N."/>
            <person name="Mavromatis K."/>
            <person name="Ivanova N."/>
            <person name="Brettin T."/>
            <person name="Detter J.C."/>
            <person name="Han C."/>
            <person name="Larimer F."/>
            <person name="Land M."/>
            <person name="Hauser L."/>
            <person name="Markowitz V."/>
            <person name="Cheng J.-F."/>
            <person name="Hugenholtz P."/>
            <person name="Woyke T."/>
            <person name="Wu D."/>
            <person name="Brambilla E."/>
            <person name="Klenk H.-P."/>
            <person name="Eisen J.A."/>
        </authorList>
    </citation>
    <scope>NUCLEOTIDE SEQUENCE [LARGE SCALE GENOMIC DNA]</scope>
    <source>
        <strain evidence="8">DSM 18391 / NRRL B-41598 / KBS 63</strain>
    </source>
</reference>
<dbReference type="eggNOG" id="COG4786">
    <property type="taxonomic scope" value="Bacteria"/>
</dbReference>
<gene>
    <name evidence="7" type="ordered locus">Terro_1846</name>
</gene>
<dbReference type="AlphaFoldDB" id="I3ZFX0"/>
<dbReference type="Pfam" id="PF22692">
    <property type="entry name" value="LlgE_F_G_D1"/>
    <property type="match status" value="1"/>
</dbReference>
<protein>
    <recommendedName>
        <fullName evidence="4">Flagellar basal-body rod protein FlgF</fullName>
    </recommendedName>
</protein>
<keyword evidence="8" id="KW-1185">Reference proteome</keyword>
<dbReference type="InterPro" id="IPR001444">
    <property type="entry name" value="Flag_bb_rod_N"/>
</dbReference>
<dbReference type="InterPro" id="IPR037925">
    <property type="entry name" value="FlgE/F/G-like"/>
</dbReference>
<feature type="domain" description="Flagellar hook protein FlgE/F/G-like D1" evidence="6">
    <location>
        <begin position="91"/>
        <end position="155"/>
    </location>
</feature>
<dbReference type="HOGENOM" id="CLU_013687_0_0_0"/>
<keyword evidence="3 4" id="KW-0975">Bacterial flagellum</keyword>
<dbReference type="GO" id="GO:0030694">
    <property type="term" value="C:bacterial-type flagellum basal body, rod"/>
    <property type="evidence" value="ECO:0007669"/>
    <property type="project" value="UniProtKB-UniRule"/>
</dbReference>
<evidence type="ECO:0000256" key="2">
    <source>
        <dbReference type="ARBA" id="ARBA00009677"/>
    </source>
</evidence>
<sequence>MDSGLYAAYTGLLARTQALDTAANNLANSNTNGFRAQQDYFRGVMAGLAGETVTDDSGVGAAVNQFGILGGTRLDVSQGQINSTGNPLDLALNGSGFFEVKTAHGTQLTRDGAFLRSGDGTLTTQHGEPVLDASGAAIVLPTGSVHVGDNGDISVSTPDGGSGIVGRLAIVNYATEDLGAAGTNHFVVRDGAKATKADGQVQEGALEGANQDTVHGTMQLMLVQRQAEMMQKALNVFHNDFDKTATEELGRV</sequence>
<dbReference type="InterPro" id="IPR020013">
    <property type="entry name" value="Flagellar_FlgE/F/G"/>
</dbReference>
<dbReference type="STRING" id="926566.Terro_1846"/>